<gene>
    <name evidence="1" type="ORF">V1477_003405</name>
</gene>
<accession>A0ABD2CUK2</accession>
<dbReference type="Proteomes" id="UP001607303">
    <property type="component" value="Unassembled WGS sequence"/>
</dbReference>
<sequence length="186" mass="21276">MAREVVHVNKYCKICVDLTLRRTTMCSNELPLAKNNELLFLMSNSRISSIFEKKRHSLNGSIHLVLPKPGQLASSRNYTKKEIRELMEHTMFSANAHMSDKISVVSFSHSCSFALATGHIECIYSEYETKNVLCRKTEISYNAAKNTKYSINNARGSVQHRNTDLIRLLQIGKDGYNVLKTRQFSR</sequence>
<protein>
    <submittedName>
        <fullName evidence="1">Uncharacterized protein</fullName>
    </submittedName>
</protein>
<evidence type="ECO:0000313" key="1">
    <source>
        <dbReference type="EMBL" id="KAL2748762.1"/>
    </source>
</evidence>
<proteinExistence type="predicted"/>
<keyword evidence="2" id="KW-1185">Reference proteome</keyword>
<organism evidence="1 2">
    <name type="scientific">Vespula maculifrons</name>
    <name type="common">Eastern yellow jacket</name>
    <name type="synonym">Wasp</name>
    <dbReference type="NCBI Taxonomy" id="7453"/>
    <lineage>
        <taxon>Eukaryota</taxon>
        <taxon>Metazoa</taxon>
        <taxon>Ecdysozoa</taxon>
        <taxon>Arthropoda</taxon>
        <taxon>Hexapoda</taxon>
        <taxon>Insecta</taxon>
        <taxon>Pterygota</taxon>
        <taxon>Neoptera</taxon>
        <taxon>Endopterygota</taxon>
        <taxon>Hymenoptera</taxon>
        <taxon>Apocrita</taxon>
        <taxon>Aculeata</taxon>
        <taxon>Vespoidea</taxon>
        <taxon>Vespidae</taxon>
        <taxon>Vespinae</taxon>
        <taxon>Vespula</taxon>
    </lineage>
</organism>
<evidence type="ECO:0000313" key="2">
    <source>
        <dbReference type="Proteomes" id="UP001607303"/>
    </source>
</evidence>
<comment type="caution">
    <text evidence="1">The sequence shown here is derived from an EMBL/GenBank/DDBJ whole genome shotgun (WGS) entry which is preliminary data.</text>
</comment>
<name>A0ABD2CUK2_VESMC</name>
<dbReference type="EMBL" id="JAYRBN010000031">
    <property type="protein sequence ID" value="KAL2748762.1"/>
    <property type="molecule type" value="Genomic_DNA"/>
</dbReference>
<reference evidence="1 2" key="1">
    <citation type="journal article" date="2024" name="Ann. Entomol. Soc. Am.">
        <title>Genomic analyses of the southern and eastern yellowjacket wasps (Hymenoptera: Vespidae) reveal evolutionary signatures of social life.</title>
        <authorList>
            <person name="Catto M.A."/>
            <person name="Caine P.B."/>
            <person name="Orr S.E."/>
            <person name="Hunt B.G."/>
            <person name="Goodisman M.A.D."/>
        </authorList>
    </citation>
    <scope>NUCLEOTIDE SEQUENCE [LARGE SCALE GENOMIC DNA]</scope>
    <source>
        <strain evidence="1">232</strain>
        <tissue evidence="1">Head and thorax</tissue>
    </source>
</reference>
<dbReference type="AlphaFoldDB" id="A0ABD2CUK2"/>